<dbReference type="Proteomes" id="UP001184853">
    <property type="component" value="Unassembled WGS sequence"/>
</dbReference>
<dbReference type="InterPro" id="IPR038109">
    <property type="entry name" value="DNA_bind_recomb_sf"/>
</dbReference>
<sequence length="165" mass="19653">MAALRNPGKIFIEKHNEEEAHFVRSIHEAIIYEELFDKVQDLMDRRISKTRPNVKILCDENLPLRGFLTCPECGRIRNGSAFKGRANRYYYYHCKAPCTYRCKAEVVNDKFLEIFKRAEMKESVKNYLRKLLIETLKTLMRIPFHRRKKIVRNLKVTKQAQTCKK</sequence>
<organism evidence="1 2">
    <name type="scientific">Chryseobacterium geocarposphaerae</name>
    <dbReference type="NCBI Taxonomy" id="1416776"/>
    <lineage>
        <taxon>Bacteria</taxon>
        <taxon>Pseudomonadati</taxon>
        <taxon>Bacteroidota</taxon>
        <taxon>Flavobacteriia</taxon>
        <taxon>Flavobacteriales</taxon>
        <taxon>Weeksellaceae</taxon>
        <taxon>Chryseobacterium group</taxon>
        <taxon>Chryseobacterium</taxon>
    </lineage>
</organism>
<keyword evidence="2" id="KW-1185">Reference proteome</keyword>
<evidence type="ECO:0000313" key="1">
    <source>
        <dbReference type="EMBL" id="MDR6403622.1"/>
    </source>
</evidence>
<protein>
    <recommendedName>
        <fullName evidence="3">Recombinase-like zinc beta ribbon protein</fullName>
    </recommendedName>
</protein>
<name>A0ABU1LA88_9FLAO</name>
<proteinExistence type="predicted"/>
<dbReference type="Gene3D" id="3.90.1750.20">
    <property type="entry name" value="Putative Large Serine Recombinase, Chain B, Domain 2"/>
    <property type="match status" value="1"/>
</dbReference>
<reference evidence="1 2" key="1">
    <citation type="submission" date="2023-07" db="EMBL/GenBank/DDBJ databases">
        <title>Sorghum-associated microbial communities from plants grown in Nebraska, USA.</title>
        <authorList>
            <person name="Schachtman D."/>
        </authorList>
    </citation>
    <scope>NUCLEOTIDE SEQUENCE [LARGE SCALE GENOMIC DNA]</scope>
    <source>
        <strain evidence="1 2">DS1709</strain>
    </source>
</reference>
<accession>A0ABU1LA88</accession>
<evidence type="ECO:0008006" key="3">
    <source>
        <dbReference type="Google" id="ProtNLM"/>
    </source>
</evidence>
<dbReference type="EMBL" id="JAVDQS010000001">
    <property type="protein sequence ID" value="MDR6403622.1"/>
    <property type="molecule type" value="Genomic_DNA"/>
</dbReference>
<evidence type="ECO:0000313" key="2">
    <source>
        <dbReference type="Proteomes" id="UP001184853"/>
    </source>
</evidence>
<comment type="caution">
    <text evidence="1">The sequence shown here is derived from an EMBL/GenBank/DDBJ whole genome shotgun (WGS) entry which is preliminary data.</text>
</comment>
<gene>
    <name evidence="1" type="ORF">J2781_000526</name>
</gene>
<dbReference type="RefSeq" id="WP_115981975.1">
    <property type="nucleotide sequence ID" value="NZ_JAVDQS010000001.1"/>
</dbReference>